<evidence type="ECO:0000313" key="1">
    <source>
        <dbReference type="EMBL" id="QIP14096.1"/>
    </source>
</evidence>
<evidence type="ECO:0000313" key="2">
    <source>
        <dbReference type="Proteomes" id="UP000501802"/>
    </source>
</evidence>
<accession>A0A6G9AP34</accession>
<dbReference type="EMBL" id="CP050063">
    <property type="protein sequence ID" value="QIP14096.1"/>
    <property type="molecule type" value="Genomic_DNA"/>
</dbReference>
<reference evidence="1 2" key="1">
    <citation type="submission" date="2020-03" db="EMBL/GenBank/DDBJ databases">
        <authorList>
            <person name="Kim M.K."/>
        </authorList>
    </citation>
    <scope>NUCLEOTIDE SEQUENCE [LARGE SCALE GENOMIC DNA]</scope>
    <source>
        <strain evidence="1 2">BT328</strain>
    </source>
</reference>
<organism evidence="1 2">
    <name type="scientific">Spirosoma aureum</name>
    <dbReference type="NCBI Taxonomy" id="2692134"/>
    <lineage>
        <taxon>Bacteria</taxon>
        <taxon>Pseudomonadati</taxon>
        <taxon>Bacteroidota</taxon>
        <taxon>Cytophagia</taxon>
        <taxon>Cytophagales</taxon>
        <taxon>Cytophagaceae</taxon>
        <taxon>Spirosoma</taxon>
    </lineage>
</organism>
<protein>
    <submittedName>
        <fullName evidence="1">Uncharacterized protein</fullName>
    </submittedName>
</protein>
<dbReference type="KEGG" id="spib:G8759_16465"/>
<proteinExistence type="predicted"/>
<dbReference type="AlphaFoldDB" id="A0A6G9AP34"/>
<name>A0A6G9AP34_9BACT</name>
<keyword evidence="2" id="KW-1185">Reference proteome</keyword>
<dbReference type="Proteomes" id="UP000501802">
    <property type="component" value="Chromosome"/>
</dbReference>
<dbReference type="RefSeq" id="WP_167209800.1">
    <property type="nucleotide sequence ID" value="NZ_CP050063.1"/>
</dbReference>
<sequence length="232" mass="26784">MHLRSYSSILAIAFLFLINGCQSSKLEPVSAGYDYFPLETGQFTIYDITEQNYSLNAAPVQRTYQLKEVVGDSYLDVTGNKAFRLIRYRRSTANKPWQADSVWSARLVNNEAIRTENGLDFVKLLFPVSDQLTWDGNRLNSAENDDYQLRNSRQPYRVSDKQYDETVTVIAQNDSTLVSQDKRLDVYARQVGLIYKERTQLQFCSSSPGCIGKYQIDYGIRQIYRIQQYGKE</sequence>
<gene>
    <name evidence="1" type="ORF">G8759_16465</name>
</gene>